<feature type="coiled-coil region" evidence="9">
    <location>
        <begin position="154"/>
        <end position="192"/>
    </location>
</feature>
<feature type="non-terminal residue" evidence="10">
    <location>
        <position position="1"/>
    </location>
</feature>
<dbReference type="OrthoDB" id="535167at2759"/>
<keyword evidence="8" id="KW-0966">Cell projection</keyword>
<dbReference type="Pfam" id="PF25828">
    <property type="entry name" value="CC_Cfap43"/>
    <property type="match status" value="1"/>
</dbReference>
<keyword evidence="4" id="KW-0853">WD repeat</keyword>
<dbReference type="PANTHER" id="PTHR14885">
    <property type="entry name" value="CILIA- AND FLAGELLA-ASSOCIATED PROTEIN 43-RELATED"/>
    <property type="match status" value="1"/>
</dbReference>
<organism evidence="10 11">
    <name type="scientific">Paragonimus westermani</name>
    <dbReference type="NCBI Taxonomy" id="34504"/>
    <lineage>
        <taxon>Eukaryota</taxon>
        <taxon>Metazoa</taxon>
        <taxon>Spiralia</taxon>
        <taxon>Lophotrochozoa</taxon>
        <taxon>Platyhelminthes</taxon>
        <taxon>Trematoda</taxon>
        <taxon>Digenea</taxon>
        <taxon>Plagiorchiida</taxon>
        <taxon>Troglotremata</taxon>
        <taxon>Troglotrematidae</taxon>
        <taxon>Paragonimus</taxon>
    </lineage>
</organism>
<keyword evidence="6 9" id="KW-0175">Coiled coil</keyword>
<dbReference type="PANTHER" id="PTHR14885:SF1">
    <property type="entry name" value="CILIA- AND FLAGELLA-ASSOCIATED PROTEIN 43"/>
    <property type="match status" value="1"/>
</dbReference>
<evidence type="ECO:0000256" key="4">
    <source>
        <dbReference type="ARBA" id="ARBA00022574"/>
    </source>
</evidence>
<comment type="subcellular location">
    <subcellularLocation>
        <location evidence="1">Cell projection</location>
        <location evidence="1">Cilium</location>
    </subcellularLocation>
    <subcellularLocation>
        <location evidence="2">Cytoplasm</location>
        <location evidence="2">Cytoskeleton</location>
    </subcellularLocation>
</comment>
<evidence type="ECO:0000256" key="6">
    <source>
        <dbReference type="ARBA" id="ARBA00023054"/>
    </source>
</evidence>
<dbReference type="GO" id="GO:0005930">
    <property type="term" value="C:axoneme"/>
    <property type="evidence" value="ECO:0007669"/>
    <property type="project" value="TreeGrafter"/>
</dbReference>
<accession>A0A8T0D5S7</accession>
<proteinExistence type="predicted"/>
<evidence type="ECO:0000313" key="10">
    <source>
        <dbReference type="EMBL" id="KAF8561971.1"/>
    </source>
</evidence>
<keyword evidence="5" id="KW-0677">Repeat</keyword>
<dbReference type="AlphaFoldDB" id="A0A8T0D5S7"/>
<evidence type="ECO:0000256" key="3">
    <source>
        <dbReference type="ARBA" id="ARBA00022490"/>
    </source>
</evidence>
<protein>
    <submittedName>
        <fullName evidence="10">WD repeat-containing protein 96</fullName>
    </submittedName>
</protein>
<dbReference type="EMBL" id="JTDF01021334">
    <property type="protein sequence ID" value="KAF8561971.1"/>
    <property type="molecule type" value="Genomic_DNA"/>
</dbReference>
<evidence type="ECO:0000256" key="5">
    <source>
        <dbReference type="ARBA" id="ARBA00022737"/>
    </source>
</evidence>
<dbReference type="GO" id="GO:0060271">
    <property type="term" value="P:cilium assembly"/>
    <property type="evidence" value="ECO:0007669"/>
    <property type="project" value="TreeGrafter"/>
</dbReference>
<keyword evidence="3" id="KW-0963">Cytoplasm</keyword>
<evidence type="ECO:0000256" key="1">
    <source>
        <dbReference type="ARBA" id="ARBA00004138"/>
    </source>
</evidence>
<keyword evidence="11" id="KW-1185">Reference proteome</keyword>
<name>A0A8T0D5S7_9TREM</name>
<sequence length="256" mass="30501">DNIYRIKENFNKNFNDVYAKKESGISKIRTRLARIRKILVDLQQSSVTKSIIDPAFSAEEQPELLLTVDDSEITVDLYLSPAELAERETRKLAEEERRRREKLDNWRERGLEEMMGGVLEVRKEDELKKDVPKPAFLLAGKPVAHWTPDDRRLYAEYERKVQELNEEREKYRKFLEGDMKKMTALIDEEKAKFDEQLVVLFNDWIRAQMAVLHEELKVWRMKWMLLVEEEMFVQESDLNNMLKKTEDEETEVPVSF</sequence>
<evidence type="ECO:0000313" key="11">
    <source>
        <dbReference type="Proteomes" id="UP000699462"/>
    </source>
</evidence>
<gene>
    <name evidence="10" type="ORF">P879_04061</name>
</gene>
<dbReference type="Proteomes" id="UP000699462">
    <property type="component" value="Unassembled WGS sequence"/>
</dbReference>
<evidence type="ECO:0000256" key="9">
    <source>
        <dbReference type="SAM" id="Coils"/>
    </source>
</evidence>
<evidence type="ECO:0000256" key="8">
    <source>
        <dbReference type="ARBA" id="ARBA00023273"/>
    </source>
</evidence>
<keyword evidence="7" id="KW-0206">Cytoskeleton</keyword>
<comment type="caution">
    <text evidence="10">The sequence shown here is derived from an EMBL/GenBank/DDBJ whole genome shotgun (WGS) entry which is preliminary data.</text>
</comment>
<reference evidence="10 11" key="1">
    <citation type="submission" date="2019-07" db="EMBL/GenBank/DDBJ databases">
        <title>Annotation for the trematode Paragonimus westermani.</title>
        <authorList>
            <person name="Choi Y.-J."/>
        </authorList>
    </citation>
    <scope>NUCLEOTIDE SEQUENCE [LARGE SCALE GENOMIC DNA]</scope>
    <source>
        <strain evidence="10">180907_Pwestermani</strain>
    </source>
</reference>
<evidence type="ECO:0000256" key="2">
    <source>
        <dbReference type="ARBA" id="ARBA00004245"/>
    </source>
</evidence>
<evidence type="ECO:0000256" key="7">
    <source>
        <dbReference type="ARBA" id="ARBA00023212"/>
    </source>
</evidence>